<proteinExistence type="predicted"/>
<dbReference type="InterPro" id="IPR056077">
    <property type="entry name" value="DUF7660"/>
</dbReference>
<sequence>MVGDDLYEYAKTVQSREDFIKFVEYLNEDYRQQQAQWENRSLGEFLGGLSSFANDMAGYYKNMGETVDVDVVSWRLVAEMLLAATVYGS</sequence>
<evidence type="ECO:0000313" key="2">
    <source>
        <dbReference type="EMBL" id="SDI72390.1"/>
    </source>
</evidence>
<accession>A0A1G8MYH7</accession>
<dbReference type="Pfam" id="PF24693">
    <property type="entry name" value="DUF7660"/>
    <property type="match status" value="1"/>
</dbReference>
<reference evidence="2 3" key="1">
    <citation type="submission" date="2016-10" db="EMBL/GenBank/DDBJ databases">
        <authorList>
            <person name="de Groot N.N."/>
        </authorList>
    </citation>
    <scope>NUCLEOTIDE SEQUENCE [LARGE SCALE GENOMIC DNA]</scope>
    <source>
        <strain evidence="2 3">LMG 2247</strain>
    </source>
</reference>
<protein>
    <recommendedName>
        <fullName evidence="1">DUF7660 domain-containing protein</fullName>
    </recommendedName>
</protein>
<dbReference type="AlphaFoldDB" id="A0A1G8MYH7"/>
<organism evidence="2 3">
    <name type="scientific">Paraburkholderia phenazinium</name>
    <dbReference type="NCBI Taxonomy" id="60549"/>
    <lineage>
        <taxon>Bacteria</taxon>
        <taxon>Pseudomonadati</taxon>
        <taxon>Pseudomonadota</taxon>
        <taxon>Betaproteobacteria</taxon>
        <taxon>Burkholderiales</taxon>
        <taxon>Burkholderiaceae</taxon>
        <taxon>Paraburkholderia</taxon>
    </lineage>
</organism>
<feature type="domain" description="DUF7660" evidence="1">
    <location>
        <begin position="15"/>
        <end position="87"/>
    </location>
</feature>
<evidence type="ECO:0000259" key="1">
    <source>
        <dbReference type="Pfam" id="PF24693"/>
    </source>
</evidence>
<gene>
    <name evidence="2" type="ORF">SAMN05216466_1322</name>
</gene>
<dbReference type="RefSeq" id="WP_090695562.1">
    <property type="nucleotide sequence ID" value="NZ_CADERL010000038.1"/>
</dbReference>
<evidence type="ECO:0000313" key="3">
    <source>
        <dbReference type="Proteomes" id="UP000199706"/>
    </source>
</evidence>
<dbReference type="OrthoDB" id="1373771at2"/>
<name>A0A1G8MYH7_9BURK</name>
<dbReference type="Proteomes" id="UP000199706">
    <property type="component" value="Unassembled WGS sequence"/>
</dbReference>
<dbReference type="EMBL" id="FNCJ01000032">
    <property type="protein sequence ID" value="SDI72390.1"/>
    <property type="molecule type" value="Genomic_DNA"/>
</dbReference>